<dbReference type="Gene3D" id="2.40.100.10">
    <property type="entry name" value="Cyclophilin-like"/>
    <property type="match status" value="1"/>
</dbReference>
<reference evidence="5 6" key="1">
    <citation type="submission" date="2017-08" db="EMBL/GenBank/DDBJ databases">
        <title>Acidophilic green algal genome provides insights into adaptation to an acidic environment.</title>
        <authorList>
            <person name="Hirooka S."/>
            <person name="Hirose Y."/>
            <person name="Kanesaki Y."/>
            <person name="Higuchi S."/>
            <person name="Fujiwara T."/>
            <person name="Onuma R."/>
            <person name="Era A."/>
            <person name="Ohbayashi R."/>
            <person name="Uzuka A."/>
            <person name="Nozaki H."/>
            <person name="Yoshikawa H."/>
            <person name="Miyagishima S.Y."/>
        </authorList>
    </citation>
    <scope>NUCLEOTIDE SEQUENCE [LARGE SCALE GENOMIC DNA]</scope>
    <source>
        <strain evidence="5 6">NIES-2499</strain>
    </source>
</reference>
<dbReference type="Proteomes" id="UP000232323">
    <property type="component" value="Unassembled WGS sequence"/>
</dbReference>
<evidence type="ECO:0000259" key="4">
    <source>
        <dbReference type="PROSITE" id="PS50072"/>
    </source>
</evidence>
<comment type="catalytic activity">
    <reaction evidence="2">
        <text>[protein]-peptidylproline (omega=180) = [protein]-peptidylproline (omega=0)</text>
        <dbReference type="Rhea" id="RHEA:16237"/>
        <dbReference type="Rhea" id="RHEA-COMP:10747"/>
        <dbReference type="Rhea" id="RHEA-COMP:10748"/>
        <dbReference type="ChEBI" id="CHEBI:83833"/>
        <dbReference type="ChEBI" id="CHEBI:83834"/>
        <dbReference type="EC" id="5.2.1.8"/>
    </reaction>
</comment>
<comment type="caution">
    <text evidence="5">The sequence shown here is derived from an EMBL/GenBank/DDBJ whole genome shotgun (WGS) entry which is preliminary data.</text>
</comment>
<comment type="function">
    <text evidence="2">PPIases accelerate the folding of proteins. It catalyzes the cis-trans isomerization of proline imidic peptide bonds in oligopeptides.</text>
</comment>
<evidence type="ECO:0000256" key="2">
    <source>
        <dbReference type="RuleBase" id="RU363019"/>
    </source>
</evidence>
<dbReference type="PANTHER" id="PTHR11071:SF561">
    <property type="entry name" value="PEPTIDYL-PROLYL CIS-TRANS ISOMERASE D-RELATED"/>
    <property type="match status" value="1"/>
</dbReference>
<dbReference type="EC" id="5.2.1.8" evidence="2"/>
<dbReference type="GO" id="GO:0016018">
    <property type="term" value="F:cyclosporin A binding"/>
    <property type="evidence" value="ECO:0007669"/>
    <property type="project" value="TreeGrafter"/>
</dbReference>
<dbReference type="GO" id="GO:0006457">
    <property type="term" value="P:protein folding"/>
    <property type="evidence" value="ECO:0007669"/>
    <property type="project" value="TreeGrafter"/>
</dbReference>
<evidence type="ECO:0000313" key="5">
    <source>
        <dbReference type="EMBL" id="GAX83554.1"/>
    </source>
</evidence>
<keyword evidence="2" id="KW-0697">Rotamase</keyword>
<sequence>MHNVQALRSLLLVLKQASKSNIQGHAYSWKVPQNCRGYASREELLQRLKHAKLEERQHEKAVVRTFWEDRRTYIMLTALVLASAWGYSVLAGHSITDKAFLDVSIGGQHAGRIVVGIHGNSVPKTALNFMELVTHGCGYGYRGSCFHQVMPKMAVLAGDITKGDGTGGMAALGPSLIKENSPLRHVRGTVSMFVDEDGLIRSQFFICCCTSPWLNSKSVAFGSVLEGMEVVEKISQLPTDGSGRPRQDVRIEDCGSSSTEPSPFLSSLISLWTWMKGDPVPTHS</sequence>
<evidence type="ECO:0000256" key="1">
    <source>
        <dbReference type="ARBA" id="ARBA00007365"/>
    </source>
</evidence>
<dbReference type="STRING" id="1157962.A0A250XKF5"/>
<gene>
    <name evidence="5" type="ORF">CEUSTIGMA_g10979.t1</name>
</gene>
<name>A0A250XKF5_9CHLO</name>
<dbReference type="SUPFAM" id="SSF50891">
    <property type="entry name" value="Cyclophilin-like"/>
    <property type="match status" value="1"/>
</dbReference>
<keyword evidence="2" id="KW-0413">Isomerase</keyword>
<keyword evidence="6" id="KW-1185">Reference proteome</keyword>
<dbReference type="PRINTS" id="PR00153">
    <property type="entry name" value="CSAPPISMRASE"/>
</dbReference>
<keyword evidence="3" id="KW-0812">Transmembrane</keyword>
<organism evidence="5 6">
    <name type="scientific">Chlamydomonas eustigma</name>
    <dbReference type="NCBI Taxonomy" id="1157962"/>
    <lineage>
        <taxon>Eukaryota</taxon>
        <taxon>Viridiplantae</taxon>
        <taxon>Chlorophyta</taxon>
        <taxon>core chlorophytes</taxon>
        <taxon>Chlorophyceae</taxon>
        <taxon>CS clade</taxon>
        <taxon>Chlamydomonadales</taxon>
        <taxon>Chlamydomonadaceae</taxon>
        <taxon>Chlamydomonas</taxon>
    </lineage>
</organism>
<accession>A0A250XKF5</accession>
<dbReference type="AlphaFoldDB" id="A0A250XKF5"/>
<dbReference type="GO" id="GO:0003755">
    <property type="term" value="F:peptidyl-prolyl cis-trans isomerase activity"/>
    <property type="evidence" value="ECO:0007669"/>
    <property type="project" value="UniProtKB-UniRule"/>
</dbReference>
<dbReference type="OrthoDB" id="193499at2759"/>
<dbReference type="InterPro" id="IPR029000">
    <property type="entry name" value="Cyclophilin-like_dom_sf"/>
</dbReference>
<evidence type="ECO:0000256" key="3">
    <source>
        <dbReference type="SAM" id="Phobius"/>
    </source>
</evidence>
<protein>
    <recommendedName>
        <fullName evidence="2">Peptidyl-prolyl cis-trans isomerase</fullName>
        <shortName evidence="2">PPIase</shortName>
        <ecNumber evidence="2">5.2.1.8</ecNumber>
    </recommendedName>
</protein>
<feature type="transmembrane region" description="Helical" evidence="3">
    <location>
        <begin position="73"/>
        <end position="90"/>
    </location>
</feature>
<keyword evidence="3" id="KW-1133">Transmembrane helix</keyword>
<evidence type="ECO:0000313" key="6">
    <source>
        <dbReference type="Proteomes" id="UP000232323"/>
    </source>
</evidence>
<dbReference type="InterPro" id="IPR002130">
    <property type="entry name" value="Cyclophilin-type_PPIase_dom"/>
</dbReference>
<dbReference type="PROSITE" id="PS50072">
    <property type="entry name" value="CSA_PPIASE_2"/>
    <property type="match status" value="1"/>
</dbReference>
<feature type="domain" description="PPIase cyclophilin-type" evidence="4">
    <location>
        <begin position="100"/>
        <end position="256"/>
    </location>
</feature>
<dbReference type="EMBL" id="BEGY01000101">
    <property type="protein sequence ID" value="GAX83554.1"/>
    <property type="molecule type" value="Genomic_DNA"/>
</dbReference>
<keyword evidence="3" id="KW-0472">Membrane</keyword>
<dbReference type="GO" id="GO:0005737">
    <property type="term" value="C:cytoplasm"/>
    <property type="evidence" value="ECO:0007669"/>
    <property type="project" value="TreeGrafter"/>
</dbReference>
<dbReference type="PANTHER" id="PTHR11071">
    <property type="entry name" value="PEPTIDYL-PROLYL CIS-TRANS ISOMERASE"/>
    <property type="match status" value="1"/>
</dbReference>
<dbReference type="Pfam" id="PF00160">
    <property type="entry name" value="Pro_isomerase"/>
    <property type="match status" value="1"/>
</dbReference>
<comment type="similarity">
    <text evidence="1 2">Belongs to the cyclophilin-type PPIase family.</text>
</comment>
<proteinExistence type="inferred from homology"/>